<evidence type="ECO:0000256" key="1">
    <source>
        <dbReference type="ARBA" id="ARBA00004589"/>
    </source>
</evidence>
<dbReference type="Proteomes" id="UP000636709">
    <property type="component" value="Unassembled WGS sequence"/>
</dbReference>
<dbReference type="EMBL" id="JACEFO010001901">
    <property type="protein sequence ID" value="KAF8694778.1"/>
    <property type="molecule type" value="Genomic_DNA"/>
</dbReference>
<protein>
    <recommendedName>
        <fullName evidence="12">Phytocyanin domain-containing protein</fullName>
    </recommendedName>
</protein>
<dbReference type="Gene3D" id="2.60.40.420">
    <property type="entry name" value="Cupredoxins - blue copper proteins"/>
    <property type="match status" value="2"/>
</dbReference>
<feature type="transmembrane region" description="Helical" evidence="11">
    <location>
        <begin position="320"/>
        <end position="340"/>
    </location>
</feature>
<evidence type="ECO:0000256" key="4">
    <source>
        <dbReference type="ARBA" id="ARBA00023136"/>
    </source>
</evidence>
<feature type="domain" description="Phytocyanin" evidence="12">
    <location>
        <begin position="190"/>
        <end position="294"/>
    </location>
</feature>
<evidence type="ECO:0000256" key="10">
    <source>
        <dbReference type="SAM" id="MobiDB-lite"/>
    </source>
</evidence>
<evidence type="ECO:0000259" key="12">
    <source>
        <dbReference type="PROSITE" id="PS51485"/>
    </source>
</evidence>
<gene>
    <name evidence="13" type="ORF">HU200_037869</name>
</gene>
<dbReference type="OrthoDB" id="684427at2759"/>
<feature type="transmembrane region" description="Helical" evidence="11">
    <location>
        <begin position="160"/>
        <end position="180"/>
    </location>
</feature>
<dbReference type="PROSITE" id="PS51485">
    <property type="entry name" value="PHYTOCYANIN"/>
    <property type="match status" value="2"/>
</dbReference>
<evidence type="ECO:0000256" key="7">
    <source>
        <dbReference type="ARBA" id="ARBA00023288"/>
    </source>
</evidence>
<dbReference type="GO" id="GO:0009055">
    <property type="term" value="F:electron transfer activity"/>
    <property type="evidence" value="ECO:0007669"/>
    <property type="project" value="InterPro"/>
</dbReference>
<evidence type="ECO:0000256" key="2">
    <source>
        <dbReference type="ARBA" id="ARBA00022622"/>
    </source>
</evidence>
<evidence type="ECO:0000256" key="9">
    <source>
        <dbReference type="ARBA" id="ARBA00037868"/>
    </source>
</evidence>
<dbReference type="InterPro" id="IPR041846">
    <property type="entry name" value="ENL_dom"/>
</dbReference>
<keyword evidence="3" id="KW-0732">Signal</keyword>
<dbReference type="InterPro" id="IPR003245">
    <property type="entry name" value="Phytocyanin_dom"/>
</dbReference>
<dbReference type="InterPro" id="IPR039391">
    <property type="entry name" value="Phytocyanin-like"/>
</dbReference>
<organism evidence="13 14">
    <name type="scientific">Digitaria exilis</name>
    <dbReference type="NCBI Taxonomy" id="1010633"/>
    <lineage>
        <taxon>Eukaryota</taxon>
        <taxon>Viridiplantae</taxon>
        <taxon>Streptophyta</taxon>
        <taxon>Embryophyta</taxon>
        <taxon>Tracheophyta</taxon>
        <taxon>Spermatophyta</taxon>
        <taxon>Magnoliopsida</taxon>
        <taxon>Liliopsida</taxon>
        <taxon>Poales</taxon>
        <taxon>Poaceae</taxon>
        <taxon>PACMAD clade</taxon>
        <taxon>Panicoideae</taxon>
        <taxon>Panicodae</taxon>
        <taxon>Paniceae</taxon>
        <taxon>Anthephorinae</taxon>
        <taxon>Digitaria</taxon>
    </lineage>
</organism>
<accession>A0A835EJK8</accession>
<keyword evidence="14" id="KW-1185">Reference proteome</keyword>
<sequence>MPDGVEPSLFREPGVSIPDTAGLHAHGPGPGGRNQLEYHGPSTDAASLLASHALSIRAHRSVRVLPPTTPFRLSRRCTESYARFVLGHNHTGQSTFIRPRPAQFPCNFPSSPIRVLASPFSKPGFSFHLSARHFSSPAPARSILLDSFHGLQRVHSMARLVPLIVVVFAAASCGVLLAGASATPSRRPPAVYHVGDDKGWAVPPGNATDTLNRWATSHRFRVGDVLDFKYSKKDSVLLVRRGDYDGCGAARPVRRLPGGGHTKFRLDRPGLFYFISGVPARCEAGERMVVRVVELGATAPAPAWMDEEPSHPSGDRKIPVAFRLFVAAGLGFVSGCFFAGPRPVISHPPHGPRTKVKERRPPVHDCTVYVYVLTWNVHTYILSFPVSSRARKQHAMASLRLAFFSAATCALLLGVLAASASSSPPPPPTVQRDVGDEAGYWTATVPPAGEGNETLTQWAESQPLHVGDVLVDRHIQFFFPSHFKRWNGTVLVLARRGDYERCGGANTTATASPPLPFVASGGGGKFELDRPGTFYFVSGVPGRCEAGQKMAVHVVFFDGTTAPPPPPATVVFKVTTSAWLWVTTVGLVPEVHMSERWEDAAKVHAGGED</sequence>
<comment type="similarity">
    <text evidence="8">Belongs to the early nodulin-like (ENODL) family.</text>
</comment>
<dbReference type="AlphaFoldDB" id="A0A835EJK8"/>
<keyword evidence="11" id="KW-1133">Transmembrane helix</keyword>
<name>A0A835EJK8_9POAL</name>
<reference evidence="13" key="1">
    <citation type="submission" date="2020-07" db="EMBL/GenBank/DDBJ databases">
        <title>Genome sequence and genetic diversity analysis of an under-domesticated orphan crop, white fonio (Digitaria exilis).</title>
        <authorList>
            <person name="Bennetzen J.L."/>
            <person name="Chen S."/>
            <person name="Ma X."/>
            <person name="Wang X."/>
            <person name="Yssel A.E.J."/>
            <person name="Chaluvadi S.R."/>
            <person name="Johnson M."/>
            <person name="Gangashetty P."/>
            <person name="Hamidou F."/>
            <person name="Sanogo M.D."/>
            <person name="Zwaenepoel A."/>
            <person name="Wallace J."/>
            <person name="Van De Peer Y."/>
            <person name="Van Deynze A."/>
        </authorList>
    </citation>
    <scope>NUCLEOTIDE SEQUENCE</scope>
    <source>
        <tissue evidence="13">Leaves</tissue>
    </source>
</reference>
<evidence type="ECO:0000313" key="13">
    <source>
        <dbReference type="EMBL" id="KAF8694778.1"/>
    </source>
</evidence>
<keyword evidence="2" id="KW-0336">GPI-anchor</keyword>
<dbReference type="GO" id="GO:0012505">
    <property type="term" value="C:endomembrane system"/>
    <property type="evidence" value="ECO:0007669"/>
    <property type="project" value="UniProtKB-SubCell"/>
</dbReference>
<feature type="region of interest" description="Disordered" evidence="10">
    <location>
        <begin position="1"/>
        <end position="39"/>
    </location>
</feature>
<feature type="transmembrane region" description="Helical" evidence="11">
    <location>
        <begin position="368"/>
        <end position="387"/>
    </location>
</feature>
<evidence type="ECO:0000256" key="5">
    <source>
        <dbReference type="ARBA" id="ARBA00023157"/>
    </source>
</evidence>
<evidence type="ECO:0000313" key="14">
    <source>
        <dbReference type="Proteomes" id="UP000636709"/>
    </source>
</evidence>
<dbReference type="GO" id="GO:0005886">
    <property type="term" value="C:plasma membrane"/>
    <property type="evidence" value="ECO:0007669"/>
    <property type="project" value="TreeGrafter"/>
</dbReference>
<feature type="domain" description="Phytocyanin" evidence="12">
    <location>
        <begin position="430"/>
        <end position="556"/>
    </location>
</feature>
<comment type="subcellular location">
    <subcellularLocation>
        <location evidence="9">Endomembrane system</location>
        <topology evidence="9">Lipid-anchor</topology>
    </subcellularLocation>
    <subcellularLocation>
        <location evidence="1">Membrane</location>
        <topology evidence="1">Lipid-anchor</topology>
        <topology evidence="1">GPI-anchor</topology>
    </subcellularLocation>
</comment>
<dbReference type="SUPFAM" id="SSF49503">
    <property type="entry name" value="Cupredoxins"/>
    <property type="match status" value="2"/>
</dbReference>
<dbReference type="GO" id="GO:0098552">
    <property type="term" value="C:side of membrane"/>
    <property type="evidence" value="ECO:0007669"/>
    <property type="project" value="UniProtKB-KW"/>
</dbReference>
<evidence type="ECO:0000256" key="11">
    <source>
        <dbReference type="SAM" id="Phobius"/>
    </source>
</evidence>
<dbReference type="CDD" id="cd11019">
    <property type="entry name" value="OsENODL1_like"/>
    <property type="match status" value="1"/>
</dbReference>
<evidence type="ECO:0000256" key="3">
    <source>
        <dbReference type="ARBA" id="ARBA00022729"/>
    </source>
</evidence>
<evidence type="ECO:0000256" key="6">
    <source>
        <dbReference type="ARBA" id="ARBA00023180"/>
    </source>
</evidence>
<keyword evidence="11" id="KW-0812">Transmembrane</keyword>
<dbReference type="FunFam" id="2.60.40.420:FF:000034">
    <property type="entry name" value="Cupredoxin superfamily protein"/>
    <property type="match status" value="1"/>
</dbReference>
<dbReference type="InterPro" id="IPR008972">
    <property type="entry name" value="Cupredoxin"/>
</dbReference>
<keyword evidence="4 11" id="KW-0472">Membrane</keyword>
<keyword evidence="7" id="KW-0449">Lipoprotein</keyword>
<proteinExistence type="inferred from homology"/>
<dbReference type="PANTHER" id="PTHR33021:SF269">
    <property type="entry name" value="PHYTOCYANIN DOMAIN-CONTAINING PROTEIN"/>
    <property type="match status" value="1"/>
</dbReference>
<dbReference type="PANTHER" id="PTHR33021">
    <property type="entry name" value="BLUE COPPER PROTEIN"/>
    <property type="match status" value="1"/>
</dbReference>
<dbReference type="Pfam" id="PF02298">
    <property type="entry name" value="Cu_bind_like"/>
    <property type="match status" value="2"/>
</dbReference>
<evidence type="ECO:0000256" key="8">
    <source>
        <dbReference type="ARBA" id="ARBA00035011"/>
    </source>
</evidence>
<feature type="transmembrane region" description="Helical" evidence="11">
    <location>
        <begin position="399"/>
        <end position="420"/>
    </location>
</feature>
<keyword evidence="5" id="KW-1015">Disulfide bond</keyword>
<comment type="caution">
    <text evidence="13">The sequence shown here is derived from an EMBL/GenBank/DDBJ whole genome shotgun (WGS) entry which is preliminary data.</text>
</comment>
<keyword evidence="6" id="KW-0325">Glycoprotein</keyword>